<dbReference type="Gene3D" id="3.40.1740.10">
    <property type="entry name" value="VC0467-like"/>
    <property type="match status" value="1"/>
</dbReference>
<evidence type="ECO:0000313" key="4">
    <source>
        <dbReference type="Proteomes" id="UP000789595"/>
    </source>
</evidence>
<dbReference type="OrthoDB" id="272750at2759"/>
<dbReference type="Proteomes" id="UP000789595">
    <property type="component" value="Unassembled WGS sequence"/>
</dbReference>
<feature type="signal peptide" evidence="2">
    <location>
        <begin position="1"/>
        <end position="17"/>
    </location>
</feature>
<dbReference type="SUPFAM" id="SSF143456">
    <property type="entry name" value="VC0467-like"/>
    <property type="match status" value="1"/>
</dbReference>
<dbReference type="PANTHER" id="PTHR31984:SF17">
    <property type="entry name" value="TRANSCRIPTIONAL REGULATOR"/>
    <property type="match status" value="1"/>
</dbReference>
<evidence type="ECO:0008006" key="5">
    <source>
        <dbReference type="Google" id="ProtNLM"/>
    </source>
</evidence>
<gene>
    <name evidence="3" type="ORF">PECAL_2P11170</name>
</gene>
<dbReference type="PANTHER" id="PTHR31984">
    <property type="entry name" value="TRANSPORTER, PUTATIVE (DUF179)-RELATED"/>
    <property type="match status" value="1"/>
</dbReference>
<keyword evidence="4" id="KW-1185">Reference proteome</keyword>
<dbReference type="Pfam" id="PF02622">
    <property type="entry name" value="DUF179"/>
    <property type="match status" value="1"/>
</dbReference>
<evidence type="ECO:0000313" key="3">
    <source>
        <dbReference type="EMBL" id="CAH0368069.1"/>
    </source>
</evidence>
<protein>
    <recommendedName>
        <fullName evidence="5">DUF1995 domain-containing protein</fullName>
    </recommendedName>
</protein>
<dbReference type="InterPro" id="IPR003774">
    <property type="entry name" value="AlgH-like"/>
</dbReference>
<evidence type="ECO:0000256" key="1">
    <source>
        <dbReference type="SAM" id="MobiDB-lite"/>
    </source>
</evidence>
<evidence type="ECO:0000256" key="2">
    <source>
        <dbReference type="SAM" id="SignalP"/>
    </source>
</evidence>
<organism evidence="3 4">
    <name type="scientific">Pelagomonas calceolata</name>
    <dbReference type="NCBI Taxonomy" id="35677"/>
    <lineage>
        <taxon>Eukaryota</taxon>
        <taxon>Sar</taxon>
        <taxon>Stramenopiles</taxon>
        <taxon>Ochrophyta</taxon>
        <taxon>Pelagophyceae</taxon>
        <taxon>Pelagomonadales</taxon>
        <taxon>Pelagomonadaceae</taxon>
        <taxon>Pelagomonas</taxon>
    </lineage>
</organism>
<accession>A0A8J2SHM3</accession>
<comment type="caution">
    <text evidence="3">The sequence shown here is derived from an EMBL/GenBank/DDBJ whole genome shotgun (WGS) entry which is preliminary data.</text>
</comment>
<dbReference type="EMBL" id="CAKKNE010000002">
    <property type="protein sequence ID" value="CAH0368069.1"/>
    <property type="molecule type" value="Genomic_DNA"/>
</dbReference>
<keyword evidence="2" id="KW-0732">Signal</keyword>
<feature type="chain" id="PRO_5035326161" description="DUF1995 domain-containing protein" evidence="2">
    <location>
        <begin position="18"/>
        <end position="419"/>
    </location>
</feature>
<proteinExistence type="predicted"/>
<feature type="compositionally biased region" description="Basic and acidic residues" evidence="1">
    <location>
        <begin position="73"/>
        <end position="84"/>
    </location>
</feature>
<reference evidence="3" key="1">
    <citation type="submission" date="2021-11" db="EMBL/GenBank/DDBJ databases">
        <authorList>
            <consortium name="Genoscope - CEA"/>
            <person name="William W."/>
        </authorList>
    </citation>
    <scope>NUCLEOTIDE SEQUENCE</scope>
</reference>
<feature type="region of interest" description="Disordered" evidence="1">
    <location>
        <begin position="57"/>
        <end position="97"/>
    </location>
</feature>
<sequence>MARRILTLCLTTLRIDALLAPPARLRHRVLCRASDDEAPEVEEDWRAFRARLVAGGIPTTTDADEPAPAPAPAEERQGLDEDNVKLATSQSKRQGDMLREGTWAHEVGAPEVGGLLLRLPLETQLAVAKDSHWGQELRRFAKQEVTRAAMEDARRKGLPASEAPPPEPVVETEAALYRTAGRFLRAQLQRIAQKGQVDGSGRLAIDPRSLGDADRQLLDMHQRYLGSWQEVVLVIKDDADGAVGVVLNRPAATEGAPHLSRALVEALESDGGAKVTTDAFDGAFGKTIAAYVGKPAAREGGSANKAMVVHGLEELEGARELAPNLGIYRGGAAAAAERVRAGTAEPLDFRFFIGRYEWGPGELAKDVRDGVYRPAACSRGVALKQCLGLPKPLWHEVMDMLGGSSADVSALELARRSDQ</sequence>
<dbReference type="AlphaFoldDB" id="A0A8J2SHM3"/>
<name>A0A8J2SHM3_9STRA</name>